<dbReference type="PRINTS" id="PR00301">
    <property type="entry name" value="HEATSHOCK70"/>
</dbReference>
<dbReference type="Pfam" id="PF00012">
    <property type="entry name" value="HSP70"/>
    <property type="match status" value="1"/>
</dbReference>
<dbReference type="PANTHER" id="PTHR42749">
    <property type="entry name" value="CELL SHAPE-DETERMINING PROTEIN MREB"/>
    <property type="match status" value="1"/>
</dbReference>
<dbReference type="Proteomes" id="UP000318717">
    <property type="component" value="Unassembled WGS sequence"/>
</dbReference>
<dbReference type="InterPro" id="IPR013126">
    <property type="entry name" value="Hsp_70_fam"/>
</dbReference>
<proteinExistence type="inferred from homology"/>
<comment type="similarity">
    <text evidence="1">Belongs to the heat shock protein 70 family.</text>
</comment>
<accession>A0A4Y3HSV8</accession>
<dbReference type="GO" id="GO:0140662">
    <property type="term" value="F:ATP-dependent protein folding chaperone"/>
    <property type="evidence" value="ECO:0007669"/>
    <property type="project" value="InterPro"/>
</dbReference>
<dbReference type="OrthoDB" id="580874at2"/>
<evidence type="ECO:0000256" key="2">
    <source>
        <dbReference type="ARBA" id="ARBA00022741"/>
    </source>
</evidence>
<comment type="caution">
    <text evidence="4">The sequence shown here is derived from an EMBL/GenBank/DDBJ whole genome shotgun (WGS) entry which is preliminary data.</text>
</comment>
<evidence type="ECO:0000256" key="3">
    <source>
        <dbReference type="ARBA" id="ARBA00022840"/>
    </source>
</evidence>
<dbReference type="PROSITE" id="PS00297">
    <property type="entry name" value="HSP70_1"/>
    <property type="match status" value="1"/>
</dbReference>
<dbReference type="InterPro" id="IPR043129">
    <property type="entry name" value="ATPase_NBD"/>
</dbReference>
<dbReference type="GO" id="GO:0005524">
    <property type="term" value="F:ATP binding"/>
    <property type="evidence" value="ECO:0007669"/>
    <property type="project" value="UniProtKB-KW"/>
</dbReference>
<keyword evidence="3" id="KW-0067">ATP-binding</keyword>
<dbReference type="CDD" id="cd10170">
    <property type="entry name" value="ASKHA_NBD_HSP70"/>
    <property type="match status" value="1"/>
</dbReference>
<dbReference type="PROSITE" id="PS00329">
    <property type="entry name" value="HSP70_2"/>
    <property type="match status" value="1"/>
</dbReference>
<keyword evidence="2" id="KW-0547">Nucleotide-binding</keyword>
<gene>
    <name evidence="4" type="ORF">VIN01S_09520</name>
</gene>
<keyword evidence="5" id="KW-1185">Reference proteome</keyword>
<name>A0A4Y3HSV8_9VIBR</name>
<dbReference type="AlphaFoldDB" id="A0A4Y3HSV8"/>
<protein>
    <submittedName>
        <fullName evidence="4">Molecular chaperone DnaK</fullName>
    </submittedName>
</protein>
<evidence type="ECO:0000313" key="4">
    <source>
        <dbReference type="EMBL" id="GEA50148.1"/>
    </source>
</evidence>
<reference evidence="4 5" key="1">
    <citation type="submission" date="2019-06" db="EMBL/GenBank/DDBJ databases">
        <title>Whole genome shotgun sequence of Vibrio inusitatus NBRC 102082.</title>
        <authorList>
            <person name="Hosoyama A."/>
            <person name="Uohara A."/>
            <person name="Ohji S."/>
            <person name="Ichikawa N."/>
        </authorList>
    </citation>
    <scope>NUCLEOTIDE SEQUENCE [LARGE SCALE GENOMIC DNA]</scope>
    <source>
        <strain evidence="4 5">NBRC 102082</strain>
    </source>
</reference>
<organism evidence="4 5">
    <name type="scientific">Vibrio inusitatus NBRC 102082</name>
    <dbReference type="NCBI Taxonomy" id="1219070"/>
    <lineage>
        <taxon>Bacteria</taxon>
        <taxon>Pseudomonadati</taxon>
        <taxon>Pseudomonadota</taxon>
        <taxon>Gammaproteobacteria</taxon>
        <taxon>Vibrionales</taxon>
        <taxon>Vibrionaceae</taxon>
        <taxon>Vibrio</taxon>
    </lineage>
</organism>
<dbReference type="EMBL" id="BJLF01000003">
    <property type="protein sequence ID" value="GEA50148.1"/>
    <property type="molecule type" value="Genomic_DNA"/>
</dbReference>
<sequence length="614" mass="66569">MSESAKYIVGIDLGTTHSVLSFVDKHQEDATVEVMPIPQLSAPGQVESLNQLGSFIYQPSEHEMGAGSRTLPWTESPEALVGSVARKLGSKTPIRLVASAKSWLGHAAVNRREAFLPAGSPEEISKVSPLRATELYLEHLMQAWNHAHPEQKLHEQDVTITVPASFDPAARDLTAEAARNLGLHHLTLLEEPQAALYNWIEKTGDDWRNQLTIGDVVLVVDVGGGTTDLSLVAVTEEEGNLTLERVAVGEHILLGGDNMDLALAYRIKMKMAQDGKDLQPWQIQAIVHACRDAKEALLNDKELQSVPIVIPSRGSKLMGSTLKTELTAEEVQQTLVDGFFPVVDIDEHPKQARRGALTQMGLPYAQDAGVTRHIAAFLSKQAESTSDVFGGMFGSDKPDFVKPTAILFNGGVLKAETLAERLFEVINLWLADADAPEAKQLLGSDLDLAVSSGAAYYGQVRQGKGVRIRGGIASSYYVGIESAMPAIPGMAPPMEALCVAPFGMEEGSSANVPSQEFGLVIGEPVHFQFYGSTVRREDNAGTHLDYWQDGELDELPEIQVTLDAKEGRQVGDVVAVKLASRVTELGTLYLEAIATDNGQTWHVEFDVREDNAQS</sequence>
<evidence type="ECO:0000313" key="5">
    <source>
        <dbReference type="Proteomes" id="UP000318717"/>
    </source>
</evidence>
<evidence type="ECO:0000256" key="1">
    <source>
        <dbReference type="ARBA" id="ARBA00007381"/>
    </source>
</evidence>
<dbReference type="PANTHER" id="PTHR42749:SF1">
    <property type="entry name" value="CELL SHAPE-DETERMINING PROTEIN MREB"/>
    <property type="match status" value="1"/>
</dbReference>
<dbReference type="InterPro" id="IPR018181">
    <property type="entry name" value="Heat_shock_70_CS"/>
</dbReference>
<dbReference type="Gene3D" id="3.30.420.40">
    <property type="match status" value="2"/>
</dbReference>
<dbReference type="RefSeq" id="WP_141344536.1">
    <property type="nucleotide sequence ID" value="NZ_BJLF01000003.1"/>
</dbReference>
<dbReference type="SUPFAM" id="SSF53067">
    <property type="entry name" value="Actin-like ATPase domain"/>
    <property type="match status" value="2"/>
</dbReference>